<sequence length="387" mass="42506">MQAARRLGQRAAFHHFREAFEIFRVHAPAGRRAGIDDDSIVKEKAGRAARRPIGMCRIAPRGARRIMSCLGAPGAPGPRFIMKGSRNSVTSLRIFLAAARSLNFSRSAEELSLTQSAVSKHISALEARLGVALFQRLPTGLRLTYAGALYFERIGAALRLIDEADALVAQPGSRVALNVAVSPSFAQFCLLPGLAEFFERHPGIRVNVRPRLLYGRGEAERFDAEIQLHAGYVSGMSARYLCGREMTLVMAPALLRRHPVRRVEDLDGLPLLKRAQRGYGWDEWRAEVAPLWPGPSATAPEYEGFSVLLPAVLHGLGAAIVPLCTVLQPLREGALCRPLGEVVEGRFGYHLMQPRPDVGGPYTEAFCAWVQERAGALNQQVRDYLGR</sequence>
<keyword evidence="2" id="KW-0805">Transcription regulation</keyword>
<dbReference type="Gene3D" id="3.40.190.10">
    <property type="entry name" value="Periplasmic binding protein-like II"/>
    <property type="match status" value="2"/>
</dbReference>
<dbReference type="Pfam" id="PF03466">
    <property type="entry name" value="LysR_substrate"/>
    <property type="match status" value="1"/>
</dbReference>
<dbReference type="PANTHER" id="PTHR30537:SF26">
    <property type="entry name" value="GLYCINE CLEAVAGE SYSTEM TRANSCRIPTIONAL ACTIVATOR"/>
    <property type="match status" value="1"/>
</dbReference>
<keyword evidence="7" id="KW-1185">Reference proteome</keyword>
<dbReference type="AlphaFoldDB" id="A0A261VR09"/>
<reference evidence="7" key="1">
    <citation type="submission" date="2017-05" db="EMBL/GenBank/DDBJ databases">
        <title>Complete and WGS of Bordetella genogroups.</title>
        <authorList>
            <person name="Spilker T."/>
            <person name="Lipuma J."/>
        </authorList>
    </citation>
    <scope>NUCLEOTIDE SEQUENCE [LARGE SCALE GENOMIC DNA]</scope>
    <source>
        <strain evidence="7">AU8256</strain>
    </source>
</reference>
<evidence type="ECO:0000313" key="6">
    <source>
        <dbReference type="EMBL" id="OZI76536.1"/>
    </source>
</evidence>
<dbReference type="GO" id="GO:0003700">
    <property type="term" value="F:DNA-binding transcription factor activity"/>
    <property type="evidence" value="ECO:0007669"/>
    <property type="project" value="InterPro"/>
</dbReference>
<dbReference type="InterPro" id="IPR000847">
    <property type="entry name" value="LysR_HTH_N"/>
</dbReference>
<dbReference type="PROSITE" id="PS50931">
    <property type="entry name" value="HTH_LYSR"/>
    <property type="match status" value="1"/>
</dbReference>
<dbReference type="Pfam" id="PF00126">
    <property type="entry name" value="HTH_1"/>
    <property type="match status" value="1"/>
</dbReference>
<dbReference type="Proteomes" id="UP000215633">
    <property type="component" value="Unassembled WGS sequence"/>
</dbReference>
<dbReference type="EMBL" id="NEVT01000006">
    <property type="protein sequence ID" value="OZI76536.1"/>
    <property type="molecule type" value="Genomic_DNA"/>
</dbReference>
<protein>
    <recommendedName>
        <fullName evidence="5">HTH lysR-type domain-containing protein</fullName>
    </recommendedName>
</protein>
<gene>
    <name evidence="6" type="ORF">CAL24_15575</name>
</gene>
<dbReference type="SUPFAM" id="SSF53850">
    <property type="entry name" value="Periplasmic binding protein-like II"/>
    <property type="match status" value="1"/>
</dbReference>
<dbReference type="FunFam" id="1.10.10.10:FF:000001">
    <property type="entry name" value="LysR family transcriptional regulator"/>
    <property type="match status" value="1"/>
</dbReference>
<keyword evidence="4" id="KW-0804">Transcription</keyword>
<comment type="similarity">
    <text evidence="1">Belongs to the LysR transcriptional regulatory family.</text>
</comment>
<dbReference type="PRINTS" id="PR00039">
    <property type="entry name" value="HTHLYSR"/>
</dbReference>
<proteinExistence type="inferred from homology"/>
<dbReference type="GO" id="GO:0043565">
    <property type="term" value="F:sequence-specific DNA binding"/>
    <property type="evidence" value="ECO:0007669"/>
    <property type="project" value="TreeGrafter"/>
</dbReference>
<name>A0A261VR09_9BORD</name>
<evidence type="ECO:0000259" key="5">
    <source>
        <dbReference type="PROSITE" id="PS50931"/>
    </source>
</evidence>
<feature type="domain" description="HTH lysR-type" evidence="5">
    <location>
        <begin position="87"/>
        <end position="144"/>
    </location>
</feature>
<evidence type="ECO:0000313" key="7">
    <source>
        <dbReference type="Proteomes" id="UP000215633"/>
    </source>
</evidence>
<evidence type="ECO:0000256" key="2">
    <source>
        <dbReference type="ARBA" id="ARBA00023015"/>
    </source>
</evidence>
<dbReference type="InterPro" id="IPR058163">
    <property type="entry name" value="LysR-type_TF_proteobact-type"/>
</dbReference>
<dbReference type="GO" id="GO:0006351">
    <property type="term" value="P:DNA-templated transcription"/>
    <property type="evidence" value="ECO:0007669"/>
    <property type="project" value="TreeGrafter"/>
</dbReference>
<evidence type="ECO:0000256" key="1">
    <source>
        <dbReference type="ARBA" id="ARBA00009437"/>
    </source>
</evidence>
<evidence type="ECO:0000256" key="4">
    <source>
        <dbReference type="ARBA" id="ARBA00023163"/>
    </source>
</evidence>
<keyword evidence="3" id="KW-0238">DNA-binding</keyword>
<dbReference type="InterPro" id="IPR036390">
    <property type="entry name" value="WH_DNA-bd_sf"/>
</dbReference>
<dbReference type="Gene3D" id="1.10.10.10">
    <property type="entry name" value="Winged helix-like DNA-binding domain superfamily/Winged helix DNA-binding domain"/>
    <property type="match status" value="1"/>
</dbReference>
<dbReference type="SUPFAM" id="SSF46785">
    <property type="entry name" value="Winged helix' DNA-binding domain"/>
    <property type="match status" value="1"/>
</dbReference>
<organism evidence="6 7">
    <name type="scientific">Bordetella genomosp. 2</name>
    <dbReference type="NCBI Taxonomy" id="1983456"/>
    <lineage>
        <taxon>Bacteria</taxon>
        <taxon>Pseudomonadati</taxon>
        <taxon>Pseudomonadota</taxon>
        <taxon>Betaproteobacteria</taxon>
        <taxon>Burkholderiales</taxon>
        <taxon>Alcaligenaceae</taxon>
        <taxon>Bordetella</taxon>
    </lineage>
</organism>
<accession>A0A261VR09</accession>
<comment type="caution">
    <text evidence="6">The sequence shown here is derived from an EMBL/GenBank/DDBJ whole genome shotgun (WGS) entry which is preliminary data.</text>
</comment>
<dbReference type="InterPro" id="IPR005119">
    <property type="entry name" value="LysR_subst-bd"/>
</dbReference>
<evidence type="ECO:0000256" key="3">
    <source>
        <dbReference type="ARBA" id="ARBA00023125"/>
    </source>
</evidence>
<dbReference type="PANTHER" id="PTHR30537">
    <property type="entry name" value="HTH-TYPE TRANSCRIPTIONAL REGULATOR"/>
    <property type="match status" value="1"/>
</dbReference>
<dbReference type="InterPro" id="IPR036388">
    <property type="entry name" value="WH-like_DNA-bd_sf"/>
</dbReference>